<evidence type="ECO:0000256" key="6">
    <source>
        <dbReference type="ARBA" id="ARBA00044511"/>
    </source>
</evidence>
<dbReference type="GO" id="GO:0008380">
    <property type="term" value="P:RNA splicing"/>
    <property type="evidence" value="ECO:0007669"/>
    <property type="project" value="UniProtKB-KW"/>
</dbReference>
<dbReference type="AlphaFoldDB" id="A0A1L0BXV8"/>
<comment type="similarity">
    <text evidence="2">Belongs to the CCM1 family.</text>
</comment>
<dbReference type="NCBIfam" id="TIGR00756">
    <property type="entry name" value="PPR"/>
    <property type="match status" value="2"/>
</dbReference>
<comment type="subunit">
    <text evidence="6">Binds to mitochondrial small subunit 15S rRNA.</text>
</comment>
<evidence type="ECO:0000313" key="9">
    <source>
        <dbReference type="EMBL" id="SGZ56175.1"/>
    </source>
</evidence>
<evidence type="ECO:0000256" key="5">
    <source>
        <dbReference type="ARBA" id="ARBA00044493"/>
    </source>
</evidence>
<evidence type="ECO:0000256" key="8">
    <source>
        <dbReference type="PROSITE-ProRule" id="PRU00708"/>
    </source>
</evidence>
<name>A0A1L0BXV8_9ASCO</name>
<proteinExistence type="inferred from homology"/>
<reference evidence="9 10" key="1">
    <citation type="submission" date="2016-10" db="EMBL/GenBank/DDBJ databases">
        <authorList>
            <person name="de Groot N.N."/>
        </authorList>
    </citation>
    <scope>NUCLEOTIDE SEQUENCE [LARGE SCALE GENOMIC DNA]</scope>
    <source>
        <strain evidence="9 10">PYCC 4715</strain>
    </source>
</reference>
<dbReference type="Pfam" id="PF13812">
    <property type="entry name" value="PPR_3"/>
    <property type="match status" value="1"/>
</dbReference>
<dbReference type="EMBL" id="LT635767">
    <property type="protein sequence ID" value="SGZ56175.1"/>
    <property type="molecule type" value="Genomic_DNA"/>
</dbReference>
<dbReference type="Proteomes" id="UP000182259">
    <property type="component" value="Chromosome IV"/>
</dbReference>
<accession>A0A1L0BXV8</accession>
<dbReference type="InterPro" id="IPR011990">
    <property type="entry name" value="TPR-like_helical_dom_sf"/>
</dbReference>
<protein>
    <recommendedName>
        <fullName evidence="7">Mitochondrial 15S rRNA processing factor CCM1</fullName>
    </recommendedName>
</protein>
<comment type="subcellular location">
    <subcellularLocation>
        <location evidence="1">Mitochondrion</location>
    </subcellularLocation>
</comment>
<dbReference type="InterPro" id="IPR002885">
    <property type="entry name" value="PPR_rpt"/>
</dbReference>
<dbReference type="Pfam" id="PF01535">
    <property type="entry name" value="PPR"/>
    <property type="match status" value="1"/>
</dbReference>
<keyword evidence="3" id="KW-0677">Repeat</keyword>
<keyword evidence="4" id="KW-0507">mRNA processing</keyword>
<dbReference type="PANTHER" id="PTHR47447:SF26">
    <property type="entry name" value="CHLOROPLAST RNA SPLICING4"/>
    <property type="match status" value="1"/>
</dbReference>
<organism evidence="9 10">
    <name type="scientific">Sungouiella intermedia</name>
    <dbReference type="NCBI Taxonomy" id="45354"/>
    <lineage>
        <taxon>Eukaryota</taxon>
        <taxon>Fungi</taxon>
        <taxon>Dikarya</taxon>
        <taxon>Ascomycota</taxon>
        <taxon>Saccharomycotina</taxon>
        <taxon>Pichiomycetes</taxon>
        <taxon>Metschnikowiaceae</taxon>
        <taxon>Sungouiella</taxon>
    </lineage>
</organism>
<evidence type="ECO:0000256" key="1">
    <source>
        <dbReference type="ARBA" id="ARBA00004173"/>
    </source>
</evidence>
<keyword evidence="4" id="KW-0508">mRNA splicing</keyword>
<evidence type="ECO:0000256" key="3">
    <source>
        <dbReference type="ARBA" id="ARBA00022737"/>
    </source>
</evidence>
<feature type="repeat" description="PPR" evidence="8">
    <location>
        <begin position="250"/>
        <end position="283"/>
    </location>
</feature>
<evidence type="ECO:0000256" key="2">
    <source>
        <dbReference type="ARBA" id="ARBA00006192"/>
    </source>
</evidence>
<feature type="repeat" description="PPR" evidence="8">
    <location>
        <begin position="177"/>
        <end position="211"/>
    </location>
</feature>
<dbReference type="GO" id="GO:0005739">
    <property type="term" value="C:mitochondrion"/>
    <property type="evidence" value="ECO:0007669"/>
    <property type="project" value="UniProtKB-SubCell"/>
</dbReference>
<sequence length="283" mass="31569">MAAYIKRRSVREEEVEKLKSIPLPSETEAAALTAKSAAALPSGVPFNPKNASLATSMVSLPESIKEKLGLAVKYLVSRENQNWSLVLHQLNDDGGLQGIPEKDVRKMVYAIPRSQLRHVFPQIESLLASSGIQLSPKIVNCYLKSMTVGNTVNETDLKTVEKYSDQLRLSSEQGKLSRDTYEVLVEAYGKAGNVEKMNDIIKEMKTFKLSPSLNVYSNVLSTVVYKTRDHKQAVQLFDLMKFLAGSMSPSTREYQDIIVSYVNNDDIEKALDLYQEMISGGFH</sequence>
<dbReference type="Gene3D" id="1.25.40.10">
    <property type="entry name" value="Tetratricopeptide repeat domain"/>
    <property type="match status" value="1"/>
</dbReference>
<evidence type="ECO:0000256" key="7">
    <source>
        <dbReference type="ARBA" id="ARBA00044527"/>
    </source>
</evidence>
<dbReference type="PANTHER" id="PTHR47447">
    <property type="entry name" value="OS03G0856100 PROTEIN"/>
    <property type="match status" value="1"/>
</dbReference>
<evidence type="ECO:0000256" key="4">
    <source>
        <dbReference type="ARBA" id="ARBA00023187"/>
    </source>
</evidence>
<dbReference type="PROSITE" id="PS51375">
    <property type="entry name" value="PPR"/>
    <property type="match status" value="2"/>
</dbReference>
<gene>
    <name evidence="9" type="ORF">SAMEA4029009_CIC11G00000004321</name>
</gene>
<evidence type="ECO:0000313" key="10">
    <source>
        <dbReference type="Proteomes" id="UP000182259"/>
    </source>
</evidence>
<comment type="function">
    <text evidence="5">Regulates mitochondrial small subunit maturation by controlling 15S rRNA 5'-end processing. Localizes to the 5' precursor of the 15S rRNA in a position that is subsequently occupied by mS47 in the mature yeast mtSSU. Uses structure and sequence-specific RNA recognition, binding to a single-stranded region of the precursor and specifically recognizing bases -6 to -1. The exchange of Ccm1 for mS47 is coupled to the irreversible removal of precursor rRNA that is accompanied by conformational changes of the mitoribosomal proteins uS5m and mS26. These conformational changes signal completion of 5'-end rRNA processing through protection of the mature 5'-end of the 15S rRNA and stabilization of mS47. The removal of the 5' precursor together with the dissociation of Ccm1 may be catalyzed by the 5'-3' exoribonuclease Pet127. Involved in the specific removal of group I introns in mitochondrial encoded transcripts.</text>
</comment>